<organism evidence="2 3">
    <name type="scientific">Dryococelus australis</name>
    <dbReference type="NCBI Taxonomy" id="614101"/>
    <lineage>
        <taxon>Eukaryota</taxon>
        <taxon>Metazoa</taxon>
        <taxon>Ecdysozoa</taxon>
        <taxon>Arthropoda</taxon>
        <taxon>Hexapoda</taxon>
        <taxon>Insecta</taxon>
        <taxon>Pterygota</taxon>
        <taxon>Neoptera</taxon>
        <taxon>Polyneoptera</taxon>
        <taxon>Phasmatodea</taxon>
        <taxon>Verophasmatodea</taxon>
        <taxon>Anareolatae</taxon>
        <taxon>Phasmatidae</taxon>
        <taxon>Eurycanthinae</taxon>
        <taxon>Dryococelus</taxon>
    </lineage>
</organism>
<feature type="region of interest" description="Disordered" evidence="1">
    <location>
        <begin position="31"/>
        <end position="50"/>
    </location>
</feature>
<proteinExistence type="predicted"/>
<accession>A0ABQ9GB11</accession>
<comment type="caution">
    <text evidence="2">The sequence shown here is derived from an EMBL/GenBank/DDBJ whole genome shotgun (WGS) entry which is preliminary data.</text>
</comment>
<sequence>MKTGRYVKGIQPNGIACYDDVSRDLVQRRNARAEETGDPHYNPADQQHRPARFPHATVRLLASHHGELGSIPGRVTPGFSQVKIIPDDTVGRRVFSGISILTSLHPRRLSRPRLFINVYLTRATGAERLARSPPTKANRAQSPPGSPDFRKWESCGTTPLIGGFSRGSPISPAPSFQRCSIFTSIALIGSQEPRCRRQECSQSSLPQCATTRRGVPANHNETVMFTRPARDWPMLGAKFKWIEHRLTPLV</sequence>
<keyword evidence="3" id="KW-1185">Reference proteome</keyword>
<dbReference type="Proteomes" id="UP001159363">
    <property type="component" value="Chromosome 13"/>
</dbReference>
<protein>
    <submittedName>
        <fullName evidence="2">Uncharacterized protein</fullName>
    </submittedName>
</protein>
<feature type="region of interest" description="Disordered" evidence="1">
    <location>
        <begin position="127"/>
        <end position="152"/>
    </location>
</feature>
<evidence type="ECO:0000313" key="2">
    <source>
        <dbReference type="EMBL" id="KAJ8868662.1"/>
    </source>
</evidence>
<name>A0ABQ9GB11_9NEOP</name>
<reference evidence="2 3" key="1">
    <citation type="submission" date="2023-02" db="EMBL/GenBank/DDBJ databases">
        <title>LHISI_Scaffold_Assembly.</title>
        <authorList>
            <person name="Stuart O.P."/>
            <person name="Cleave R."/>
            <person name="Magrath M.J.L."/>
            <person name="Mikheyev A.S."/>
        </authorList>
    </citation>
    <scope>NUCLEOTIDE SEQUENCE [LARGE SCALE GENOMIC DNA]</scope>
    <source>
        <strain evidence="2">Daus_M_001</strain>
        <tissue evidence="2">Leg muscle</tissue>
    </source>
</reference>
<evidence type="ECO:0000256" key="1">
    <source>
        <dbReference type="SAM" id="MobiDB-lite"/>
    </source>
</evidence>
<dbReference type="EMBL" id="JARBHB010000014">
    <property type="protein sequence ID" value="KAJ8868662.1"/>
    <property type="molecule type" value="Genomic_DNA"/>
</dbReference>
<gene>
    <name evidence="2" type="ORF">PR048_030201</name>
</gene>
<evidence type="ECO:0000313" key="3">
    <source>
        <dbReference type="Proteomes" id="UP001159363"/>
    </source>
</evidence>